<proteinExistence type="predicted"/>
<name>A0A3S2XP74_9BURK</name>
<dbReference type="RefSeq" id="WP_127683579.1">
    <property type="nucleotide sequence ID" value="NZ_SACM01000004.1"/>
</dbReference>
<evidence type="ECO:0000313" key="3">
    <source>
        <dbReference type="Proteomes" id="UP000288587"/>
    </source>
</evidence>
<comment type="caution">
    <text evidence="2">The sequence shown here is derived from an EMBL/GenBank/DDBJ whole genome shotgun (WGS) entry which is preliminary data.</text>
</comment>
<feature type="transmembrane region" description="Helical" evidence="1">
    <location>
        <begin position="12"/>
        <end position="32"/>
    </location>
</feature>
<keyword evidence="1" id="KW-1133">Transmembrane helix</keyword>
<feature type="transmembrane region" description="Helical" evidence="1">
    <location>
        <begin position="66"/>
        <end position="91"/>
    </location>
</feature>
<accession>A0A3S2XP74</accession>
<dbReference type="Proteomes" id="UP000288587">
    <property type="component" value="Unassembled WGS sequence"/>
</dbReference>
<organism evidence="2 3">
    <name type="scientific">Inhella crocodyli</name>
    <dbReference type="NCBI Taxonomy" id="2499851"/>
    <lineage>
        <taxon>Bacteria</taxon>
        <taxon>Pseudomonadati</taxon>
        <taxon>Pseudomonadota</taxon>
        <taxon>Betaproteobacteria</taxon>
        <taxon>Burkholderiales</taxon>
        <taxon>Sphaerotilaceae</taxon>
        <taxon>Inhella</taxon>
    </lineage>
</organism>
<dbReference type="EMBL" id="SACM01000004">
    <property type="protein sequence ID" value="RVT83615.1"/>
    <property type="molecule type" value="Genomic_DNA"/>
</dbReference>
<keyword evidence="1" id="KW-0472">Membrane</keyword>
<keyword evidence="3" id="KW-1185">Reference proteome</keyword>
<protein>
    <submittedName>
        <fullName evidence="2">Uncharacterized protein</fullName>
    </submittedName>
</protein>
<sequence length="134" mass="14756">MEPNRAPSTFRAIAFVVAVMTLGTALFWHGFFGWREGAIYVPGKSQPSFIATPSGNTAASFYSHTFGFMGVGGLLVLMALWITWSAFFSSSPKRPQVFALLASPARTHGTNLPWWLFWGVVVAFVVLLLWTARP</sequence>
<keyword evidence="1" id="KW-0812">Transmembrane</keyword>
<feature type="transmembrane region" description="Helical" evidence="1">
    <location>
        <begin position="112"/>
        <end position="132"/>
    </location>
</feature>
<evidence type="ECO:0000256" key="1">
    <source>
        <dbReference type="SAM" id="Phobius"/>
    </source>
</evidence>
<evidence type="ECO:0000313" key="2">
    <source>
        <dbReference type="EMBL" id="RVT83615.1"/>
    </source>
</evidence>
<reference evidence="2 3" key="1">
    <citation type="submission" date="2019-01" db="EMBL/GenBank/DDBJ databases">
        <authorList>
            <person name="Chen W.-M."/>
        </authorList>
    </citation>
    <scope>NUCLEOTIDE SEQUENCE [LARGE SCALE GENOMIC DNA]</scope>
    <source>
        <strain evidence="2 3">CCP-18</strain>
    </source>
</reference>
<gene>
    <name evidence="2" type="ORF">EOD73_13620</name>
</gene>
<dbReference type="AlphaFoldDB" id="A0A3S2XP74"/>